<organism evidence="1 2">
    <name type="scientific">Defluviicoccus vanus</name>
    <dbReference type="NCBI Taxonomy" id="111831"/>
    <lineage>
        <taxon>Bacteria</taxon>
        <taxon>Pseudomonadati</taxon>
        <taxon>Pseudomonadota</taxon>
        <taxon>Alphaproteobacteria</taxon>
        <taxon>Rhodospirillales</taxon>
        <taxon>Rhodospirillaceae</taxon>
        <taxon>Defluviicoccus</taxon>
    </lineage>
</organism>
<proteinExistence type="predicted"/>
<name>A0A7H1N1R2_9PROT</name>
<evidence type="ECO:0000313" key="1">
    <source>
        <dbReference type="EMBL" id="QNT69648.1"/>
    </source>
</evidence>
<dbReference type="KEGG" id="dvn:HQ394_10340"/>
<accession>A0A7H1N1R2</accession>
<keyword evidence="2" id="KW-1185">Reference proteome</keyword>
<evidence type="ECO:0000313" key="2">
    <source>
        <dbReference type="Proteomes" id="UP000516369"/>
    </source>
</evidence>
<gene>
    <name evidence="1" type="ORF">HQ394_10340</name>
</gene>
<dbReference type="RefSeq" id="WP_190260167.1">
    <property type="nucleotide sequence ID" value="NZ_CP053923.1"/>
</dbReference>
<dbReference type="AlphaFoldDB" id="A0A7H1N1R2"/>
<dbReference type="EMBL" id="CP053923">
    <property type="protein sequence ID" value="QNT69648.1"/>
    <property type="molecule type" value="Genomic_DNA"/>
</dbReference>
<dbReference type="Proteomes" id="UP000516369">
    <property type="component" value="Chromosome"/>
</dbReference>
<sequence>MALSQIDLCSRALLKVGANSISSFEEGTAEAEIAASLYPTVRDSLLSAHPWNFATTQQRLTMLATPPIADFQNAFQLPADCIRVLSAGTDGRGAGLVYKIAQRQLRTDASDVVLTYIFRPLETDFPPFFDMTLIANLAAEFCIPLTDSTARWEALREVAEYEARRARLIDAQEETPAAVDDFTLIASRY</sequence>
<reference evidence="1 2" key="1">
    <citation type="submission" date="2020-05" db="EMBL/GenBank/DDBJ databases">
        <title>Complete closed genome sequence of Defluviicoccus vanus.</title>
        <authorList>
            <person name="Bessarab I."/>
            <person name="Arumugam K."/>
            <person name="Maszenan A.M."/>
            <person name="Seviour R.J."/>
            <person name="Williams R.B."/>
        </authorList>
    </citation>
    <scope>NUCLEOTIDE SEQUENCE [LARGE SCALE GENOMIC DNA]</scope>
    <source>
        <strain evidence="1 2">Ben 114</strain>
    </source>
</reference>
<protein>
    <submittedName>
        <fullName evidence="1">Uncharacterized protein</fullName>
    </submittedName>
</protein>